<keyword evidence="4" id="KW-0445">Lipid transport</keyword>
<keyword evidence="10" id="KW-1185">Reference proteome</keyword>
<evidence type="ECO:0000256" key="5">
    <source>
        <dbReference type="ARBA" id="ARBA00023121"/>
    </source>
</evidence>
<evidence type="ECO:0000259" key="7">
    <source>
        <dbReference type="Pfam" id="PF00108"/>
    </source>
</evidence>
<dbReference type="Pfam" id="PF22691">
    <property type="entry name" value="Thiolase_C_1"/>
    <property type="match status" value="1"/>
</dbReference>
<evidence type="ECO:0000256" key="6">
    <source>
        <dbReference type="ARBA" id="ARBA00032316"/>
    </source>
</evidence>
<proteinExistence type="predicted"/>
<organism evidence="9 10">
    <name type="scientific">Bosea rubneri</name>
    <dbReference type="NCBI Taxonomy" id="3075434"/>
    <lineage>
        <taxon>Bacteria</taxon>
        <taxon>Pseudomonadati</taxon>
        <taxon>Pseudomonadota</taxon>
        <taxon>Alphaproteobacteria</taxon>
        <taxon>Hyphomicrobiales</taxon>
        <taxon>Boseaceae</taxon>
        <taxon>Bosea</taxon>
    </lineage>
</organism>
<name>A0ABU3S734_9HYPH</name>
<dbReference type="CDD" id="cd00829">
    <property type="entry name" value="SCP-x_thiolase"/>
    <property type="match status" value="1"/>
</dbReference>
<sequence length="384" mass="40524">MNTASLREVCVVGTGLVPFGKQPDKTLAEIAWPAVREAILESELPPKQIDAVFCGTALGGMLAGQRIMKSLGISGMPIINVENACSSSSSALSVAWLSVASGQHDVVVVIGAEKLTKFGGGTLPLEREDWEVNQGMVMPALYAMRARRYMHEYGLTEAQLAQVSVKAHDHGALNPYAQIRKRVTLDEVMSARPVTDPFTLWHCCPTGDGAAAVVLAAGDIARRGDAKPVRVAASEVTSGIYTDHYRDMTWAELTARGAKGAYEMAGIGPEDIDVAEIHDAFTIAELMYYEAFGFCERGGAYELLDSGATSLGGKRPVNPSGGLLSRGHPIGATGVAQAVEITRQLQGRAGEHQVEGARTGLTHATGGGIAGLDHGACSIHVFAR</sequence>
<dbReference type="PANTHER" id="PTHR42870:SF1">
    <property type="entry name" value="NON-SPECIFIC LIPID-TRANSFER PROTEIN-LIKE 2"/>
    <property type="match status" value="1"/>
</dbReference>
<feature type="domain" description="Thiolase N-terminal" evidence="7">
    <location>
        <begin position="9"/>
        <end position="217"/>
    </location>
</feature>
<dbReference type="EMBL" id="JAWDID010000014">
    <property type="protein sequence ID" value="MDU0340526.1"/>
    <property type="molecule type" value="Genomic_DNA"/>
</dbReference>
<dbReference type="Gene3D" id="3.40.47.10">
    <property type="match status" value="1"/>
</dbReference>
<dbReference type="PANTHER" id="PTHR42870">
    <property type="entry name" value="ACETYL-COA C-ACETYLTRANSFERASE"/>
    <property type="match status" value="1"/>
</dbReference>
<comment type="caution">
    <text evidence="9">The sequence shown here is derived from an EMBL/GenBank/DDBJ whole genome shotgun (WGS) entry which is preliminary data.</text>
</comment>
<dbReference type="InterPro" id="IPR055140">
    <property type="entry name" value="Thiolase_C_2"/>
</dbReference>
<dbReference type="EC" id="2.3.1.176" evidence="1"/>
<keyword evidence="3" id="KW-0808">Transferase</keyword>
<evidence type="ECO:0000256" key="4">
    <source>
        <dbReference type="ARBA" id="ARBA00023055"/>
    </source>
</evidence>
<dbReference type="PIRSF" id="PIRSF000429">
    <property type="entry name" value="Ac-CoA_Ac_transf"/>
    <property type="match status" value="1"/>
</dbReference>
<dbReference type="InterPro" id="IPR002155">
    <property type="entry name" value="Thiolase"/>
</dbReference>
<dbReference type="PROSITE" id="PS00737">
    <property type="entry name" value="THIOLASE_2"/>
    <property type="match status" value="1"/>
</dbReference>
<evidence type="ECO:0000259" key="8">
    <source>
        <dbReference type="Pfam" id="PF22691"/>
    </source>
</evidence>
<evidence type="ECO:0000256" key="2">
    <source>
        <dbReference type="ARBA" id="ARBA00022448"/>
    </source>
</evidence>
<dbReference type="SUPFAM" id="SSF53901">
    <property type="entry name" value="Thiolase-like"/>
    <property type="match status" value="2"/>
</dbReference>
<keyword evidence="2" id="KW-0813">Transport</keyword>
<reference evidence="9 10" key="1">
    <citation type="submission" date="2023-09" db="EMBL/GenBank/DDBJ databases">
        <title>Whole genome shotgun sequencing (WGS) of Bosea sp. ZW T0_25, isolated from stored onions (Allium cepa).</title>
        <authorList>
            <person name="Stoll D.A."/>
            <person name="Huch M."/>
        </authorList>
    </citation>
    <scope>NUCLEOTIDE SEQUENCE [LARGE SCALE GENOMIC DNA]</scope>
    <source>
        <strain evidence="9 10">ZW T0_25</strain>
    </source>
</reference>
<gene>
    <name evidence="9" type="ORF">RKE40_11560</name>
</gene>
<protein>
    <recommendedName>
        <fullName evidence="1">propanoyl-CoA C-acyltransferase</fullName>
        <ecNumber evidence="1">2.3.1.176</ecNumber>
    </recommendedName>
    <alternativeName>
        <fullName evidence="6">Propanoyl-CoA C-acyltransferase</fullName>
    </alternativeName>
</protein>
<evidence type="ECO:0000256" key="1">
    <source>
        <dbReference type="ARBA" id="ARBA00012352"/>
    </source>
</evidence>
<evidence type="ECO:0000313" key="9">
    <source>
        <dbReference type="EMBL" id="MDU0340526.1"/>
    </source>
</evidence>
<evidence type="ECO:0000313" key="10">
    <source>
        <dbReference type="Proteomes" id="UP001254257"/>
    </source>
</evidence>
<dbReference type="Pfam" id="PF00108">
    <property type="entry name" value="Thiolase_N"/>
    <property type="match status" value="1"/>
</dbReference>
<feature type="domain" description="Thiolase C-terminal" evidence="8">
    <location>
        <begin position="243"/>
        <end position="369"/>
    </location>
</feature>
<dbReference type="InterPro" id="IPR016039">
    <property type="entry name" value="Thiolase-like"/>
</dbReference>
<dbReference type="InterPro" id="IPR020613">
    <property type="entry name" value="Thiolase_CS"/>
</dbReference>
<evidence type="ECO:0000256" key="3">
    <source>
        <dbReference type="ARBA" id="ARBA00022679"/>
    </source>
</evidence>
<dbReference type="Proteomes" id="UP001254257">
    <property type="component" value="Unassembled WGS sequence"/>
</dbReference>
<keyword evidence="5" id="KW-0446">Lipid-binding</keyword>
<dbReference type="InterPro" id="IPR020616">
    <property type="entry name" value="Thiolase_N"/>
</dbReference>
<accession>A0ABU3S734</accession>
<dbReference type="RefSeq" id="WP_316018393.1">
    <property type="nucleotide sequence ID" value="NZ_JAWDID010000014.1"/>
</dbReference>